<organism evidence="2 3">
    <name type="scientific">Salvia divinorum</name>
    <name type="common">Maria pastora</name>
    <name type="synonym">Diviner's sage</name>
    <dbReference type="NCBI Taxonomy" id="28513"/>
    <lineage>
        <taxon>Eukaryota</taxon>
        <taxon>Viridiplantae</taxon>
        <taxon>Streptophyta</taxon>
        <taxon>Embryophyta</taxon>
        <taxon>Tracheophyta</taxon>
        <taxon>Spermatophyta</taxon>
        <taxon>Magnoliopsida</taxon>
        <taxon>eudicotyledons</taxon>
        <taxon>Gunneridae</taxon>
        <taxon>Pentapetalae</taxon>
        <taxon>asterids</taxon>
        <taxon>lamiids</taxon>
        <taxon>Lamiales</taxon>
        <taxon>Lamiaceae</taxon>
        <taxon>Nepetoideae</taxon>
        <taxon>Mentheae</taxon>
        <taxon>Salviinae</taxon>
        <taxon>Salvia</taxon>
        <taxon>Salvia subgen. Calosphace</taxon>
    </lineage>
</organism>
<protein>
    <submittedName>
        <fullName evidence="2">F-box/kelch-repeat protein-like protein</fullName>
    </submittedName>
</protein>
<dbReference type="PANTHER" id="PTHR31672">
    <property type="entry name" value="BNACNNG10540D PROTEIN"/>
    <property type="match status" value="1"/>
</dbReference>
<dbReference type="PANTHER" id="PTHR31672:SF10">
    <property type="entry name" value="F-BOX DOMAIN-CONTAINING PROTEIN"/>
    <property type="match status" value="1"/>
</dbReference>
<comment type="caution">
    <text evidence="2">The sequence shown here is derived from an EMBL/GenBank/DDBJ whole genome shotgun (WGS) entry which is preliminary data.</text>
</comment>
<reference evidence="2 3" key="1">
    <citation type="submission" date="2024-06" db="EMBL/GenBank/DDBJ databases">
        <title>A chromosome level genome sequence of Diviner's sage (Salvia divinorum).</title>
        <authorList>
            <person name="Ford S.A."/>
            <person name="Ro D.-K."/>
            <person name="Ness R.W."/>
            <person name="Phillips M.A."/>
        </authorList>
    </citation>
    <scope>NUCLEOTIDE SEQUENCE [LARGE SCALE GENOMIC DNA]</scope>
    <source>
        <strain evidence="2">SAF-2024a</strain>
        <tissue evidence="2">Leaf</tissue>
    </source>
</reference>
<dbReference type="InterPro" id="IPR050796">
    <property type="entry name" value="SCF_F-box_component"/>
</dbReference>
<dbReference type="AlphaFoldDB" id="A0ABD1HXI0"/>
<dbReference type="InterPro" id="IPR006527">
    <property type="entry name" value="F-box-assoc_dom_typ1"/>
</dbReference>
<dbReference type="NCBIfam" id="TIGR01640">
    <property type="entry name" value="F_box_assoc_1"/>
    <property type="match status" value="1"/>
</dbReference>
<dbReference type="EMBL" id="JBEAFC010000004">
    <property type="protein sequence ID" value="KAL1560907.1"/>
    <property type="molecule type" value="Genomic_DNA"/>
</dbReference>
<dbReference type="Gene3D" id="1.20.1280.50">
    <property type="match status" value="1"/>
</dbReference>
<dbReference type="Pfam" id="PF00646">
    <property type="entry name" value="F-box"/>
    <property type="match status" value="1"/>
</dbReference>
<evidence type="ECO:0000259" key="1">
    <source>
        <dbReference type="PROSITE" id="PS50181"/>
    </source>
</evidence>
<proteinExistence type="predicted"/>
<dbReference type="SMART" id="SM00256">
    <property type="entry name" value="FBOX"/>
    <property type="match status" value="1"/>
</dbReference>
<feature type="domain" description="F-box" evidence="1">
    <location>
        <begin position="1"/>
        <end position="50"/>
    </location>
</feature>
<dbReference type="InterPro" id="IPR017451">
    <property type="entry name" value="F-box-assoc_interact_dom"/>
</dbReference>
<dbReference type="Proteomes" id="UP001567538">
    <property type="component" value="Unassembled WGS sequence"/>
</dbReference>
<evidence type="ECO:0000313" key="3">
    <source>
        <dbReference type="Proteomes" id="UP001567538"/>
    </source>
</evidence>
<accession>A0ABD1HXI0</accession>
<dbReference type="CDD" id="cd22157">
    <property type="entry name" value="F-box_AtFBW1-like"/>
    <property type="match status" value="1"/>
</dbReference>
<sequence length="363" mass="41754">MSLPEDVITEILSRTPATSLLRFKCVCKSWHKIITDPTFILKHHQTITRLPESEVVMISRRSNATNRRVFSLLRSPADASDVVDLDLPTFLNDMFGHVRLVGPCNGVVCLYGYYDNIELWNPTIRCFKNIPASELPRPPHSKIRGGDLGLGFDPKTQDIKVLQILFCVLMDSQIVYQVEIYSSRMNSWKKLETYMPANIMCYNLWSMVYKNQNFCWWAQDKNNVEVILSFDMVDEVFEMTELPFDVEPLGGQHRTTRAIVPLKESLVLIVYRQRDDDKVFDMWTLNEAGGGVEAWSKLRSIGPIPGVEKVLGFWNKDEFILESGTGEMVVYNRITREMKNLGIYGKRSKLEVVVMTESLFSMD</sequence>
<dbReference type="InterPro" id="IPR036047">
    <property type="entry name" value="F-box-like_dom_sf"/>
</dbReference>
<dbReference type="SUPFAM" id="SSF81383">
    <property type="entry name" value="F-box domain"/>
    <property type="match status" value="1"/>
</dbReference>
<dbReference type="Pfam" id="PF07734">
    <property type="entry name" value="FBA_1"/>
    <property type="match status" value="1"/>
</dbReference>
<dbReference type="PROSITE" id="PS50181">
    <property type="entry name" value="FBOX"/>
    <property type="match status" value="1"/>
</dbReference>
<name>A0ABD1HXI0_SALDI</name>
<evidence type="ECO:0000313" key="2">
    <source>
        <dbReference type="EMBL" id="KAL1560907.1"/>
    </source>
</evidence>
<keyword evidence="3" id="KW-1185">Reference proteome</keyword>
<dbReference type="InterPro" id="IPR001810">
    <property type="entry name" value="F-box_dom"/>
</dbReference>
<gene>
    <name evidence="2" type="ORF">AAHA92_11064</name>
</gene>